<evidence type="ECO:0000313" key="2">
    <source>
        <dbReference type="Proteomes" id="UP001257627"/>
    </source>
</evidence>
<dbReference type="Proteomes" id="UP001257627">
    <property type="component" value="Unassembled WGS sequence"/>
</dbReference>
<name>A0ABU3UDM5_9ACTN</name>
<organism evidence="1 2">
    <name type="scientific">Streptomyces mirabilis</name>
    <dbReference type="NCBI Taxonomy" id="68239"/>
    <lineage>
        <taxon>Bacteria</taxon>
        <taxon>Bacillati</taxon>
        <taxon>Actinomycetota</taxon>
        <taxon>Actinomycetes</taxon>
        <taxon>Kitasatosporales</taxon>
        <taxon>Streptomycetaceae</taxon>
        <taxon>Streptomyces</taxon>
    </lineage>
</organism>
<protein>
    <submittedName>
        <fullName evidence="1">Uncharacterized protein</fullName>
    </submittedName>
</protein>
<comment type="caution">
    <text evidence="1">The sequence shown here is derived from an EMBL/GenBank/DDBJ whole genome shotgun (WGS) entry which is preliminary data.</text>
</comment>
<proteinExistence type="predicted"/>
<dbReference type="RefSeq" id="WP_316732459.1">
    <property type="nucleotide sequence ID" value="NZ_JARAKF010000001.1"/>
</dbReference>
<sequence>MEHAPFPPDLIKLQAEWQLTYAALAKPHPVHTTALRRRLQTLSGRLLFHPYWSGPGWTPAARVELRRQARAVEWRP</sequence>
<evidence type="ECO:0000313" key="1">
    <source>
        <dbReference type="EMBL" id="MDU8991971.1"/>
    </source>
</evidence>
<accession>A0ABU3UDM5</accession>
<keyword evidence="2" id="KW-1185">Reference proteome</keyword>
<reference evidence="1 2" key="1">
    <citation type="submission" date="2023-02" db="EMBL/GenBank/DDBJ databases">
        <authorList>
            <person name="Maleckis M."/>
        </authorList>
    </citation>
    <scope>NUCLEOTIDE SEQUENCE [LARGE SCALE GENOMIC DNA]</scope>
    <source>
        <strain evidence="1 2">P8-A2</strain>
    </source>
</reference>
<gene>
    <name evidence="1" type="ORF">PU648_06210</name>
</gene>
<dbReference type="EMBL" id="JARAKF010000001">
    <property type="protein sequence ID" value="MDU8991971.1"/>
    <property type="molecule type" value="Genomic_DNA"/>
</dbReference>